<dbReference type="InterPro" id="IPR001309">
    <property type="entry name" value="Pept_C14_p20"/>
</dbReference>
<evidence type="ECO:0000256" key="1">
    <source>
        <dbReference type="ARBA" id="ARBA00010134"/>
    </source>
</evidence>
<dbReference type="Gene3D" id="3.40.50.1460">
    <property type="match status" value="1"/>
</dbReference>
<dbReference type="InterPro" id="IPR033139">
    <property type="entry name" value="Caspase_cys_AS"/>
</dbReference>
<dbReference type="GO" id="GO:1990525">
    <property type="term" value="F:BIR domain binding"/>
    <property type="evidence" value="ECO:0007669"/>
    <property type="project" value="UniProtKB-ARBA"/>
</dbReference>
<dbReference type="GO" id="GO:0006508">
    <property type="term" value="P:proteolysis"/>
    <property type="evidence" value="ECO:0007669"/>
    <property type="project" value="UniProtKB-KW"/>
</dbReference>
<dbReference type="AlphaFoldDB" id="A0A182RXU4"/>
<evidence type="ECO:0000256" key="6">
    <source>
        <dbReference type="ARBA" id="ARBA00023145"/>
    </source>
</evidence>
<dbReference type="VEuPathDB" id="VectorBase:AFUN011116"/>
<dbReference type="EnsemblMetazoa" id="AFUN011116-RA">
    <property type="protein sequence ID" value="AFUN011116-PA"/>
    <property type="gene ID" value="AFUN011116"/>
</dbReference>
<dbReference type="VEuPathDB" id="VectorBase:AFUN2_005657"/>
<dbReference type="GO" id="GO:0016322">
    <property type="term" value="P:neuron remodeling"/>
    <property type="evidence" value="ECO:0007669"/>
    <property type="project" value="UniProtKB-ARBA"/>
</dbReference>
<evidence type="ECO:0000256" key="7">
    <source>
        <dbReference type="RuleBase" id="RU003971"/>
    </source>
</evidence>
<name>A0A182RXU4_ANOFN</name>
<dbReference type="PROSITE" id="PS50208">
    <property type="entry name" value="CASPASE_P20"/>
    <property type="match status" value="1"/>
</dbReference>
<evidence type="ECO:0008006" key="11">
    <source>
        <dbReference type="Google" id="ProtNLM"/>
    </source>
</evidence>
<accession>A0A182RXU4</accession>
<dbReference type="FunFam" id="3.40.50.1460:FF:000001">
    <property type="entry name" value="Caspase-3 preproprotein"/>
    <property type="match status" value="1"/>
</dbReference>
<dbReference type="InterPro" id="IPR052039">
    <property type="entry name" value="Caspase-related_regulators"/>
</dbReference>
<dbReference type="PROSITE" id="PS50207">
    <property type="entry name" value="CASPASE_P10"/>
    <property type="match status" value="1"/>
</dbReference>
<sequence length="311" mass="34611">MESSQCFIQPANQLDARSTNVTITTSALDGSTTPSPVSSSKRVAIEVDDHYDVSHPKQGIALVINQVNFSNMSPRDGSDIDCNSISSVLKTIGFDVRVFNDLTKKELLAMLKTIASEDHSQNNCLVVVVMTHGEEENRLYANDKSYKVSKLWEPFVGDACPSLVGKPKLFFLQACRGTKLYTGSRVKRMIMEPIPGPINYVIPAMADLLVMYSTCDGYYAWRNTDKGSWFIQSLSNELGVNAYRLELLHILIAVSRRVTNLYQSNAPRNGTLYAKKQMPCIVSMLTKLLYFPTQKPQPDCSSLTRTDNSGE</sequence>
<dbReference type="GO" id="GO:0045476">
    <property type="term" value="P:nurse cell apoptotic process"/>
    <property type="evidence" value="ECO:0007669"/>
    <property type="project" value="UniProtKB-ARBA"/>
</dbReference>
<feature type="domain" description="Caspase family p10" evidence="8">
    <location>
        <begin position="198"/>
        <end position="293"/>
    </location>
</feature>
<dbReference type="InterPro" id="IPR002138">
    <property type="entry name" value="Pept_C14_p10"/>
</dbReference>
<dbReference type="SUPFAM" id="SSF52129">
    <property type="entry name" value="Caspase-like"/>
    <property type="match status" value="1"/>
</dbReference>
<dbReference type="PANTHER" id="PTHR22576">
    <property type="entry name" value="MUCOSA ASSOCIATED LYMPHOID TISSUE LYMPHOMA TRANSLOCATION PROTEIN 1/PARACASPASE"/>
    <property type="match status" value="1"/>
</dbReference>
<proteinExistence type="inferred from homology"/>
<keyword evidence="5" id="KW-0788">Thiol protease</keyword>
<dbReference type="InterPro" id="IPR015917">
    <property type="entry name" value="Pept_C14A"/>
</dbReference>
<evidence type="ECO:0000256" key="3">
    <source>
        <dbReference type="ARBA" id="ARBA00022703"/>
    </source>
</evidence>
<evidence type="ECO:0000256" key="4">
    <source>
        <dbReference type="ARBA" id="ARBA00022801"/>
    </source>
</evidence>
<dbReference type="CDD" id="cd00032">
    <property type="entry name" value="CASc"/>
    <property type="match status" value="1"/>
</dbReference>
<evidence type="ECO:0000259" key="9">
    <source>
        <dbReference type="PROSITE" id="PS50208"/>
    </source>
</evidence>
<dbReference type="GO" id="GO:0045751">
    <property type="term" value="P:negative regulation of Toll signaling pathway"/>
    <property type="evidence" value="ECO:0007669"/>
    <property type="project" value="UniProtKB-ARBA"/>
</dbReference>
<dbReference type="PANTHER" id="PTHR22576:SF41">
    <property type="entry name" value="CASPASE 14, APOPTOSIS-RELATED CYSTEINE PEPTIDASE"/>
    <property type="match status" value="1"/>
</dbReference>
<reference evidence="10" key="1">
    <citation type="submission" date="2020-05" db="UniProtKB">
        <authorList>
            <consortium name="EnsemblMetazoa"/>
        </authorList>
    </citation>
    <scope>IDENTIFICATION</scope>
    <source>
        <strain evidence="10">FUMOZ</strain>
    </source>
</reference>
<protein>
    <recommendedName>
        <fullName evidence="11">Caspase</fullName>
    </recommendedName>
</protein>
<dbReference type="STRING" id="62324.A0A182RXU4"/>
<dbReference type="PROSITE" id="PS01122">
    <property type="entry name" value="CASPASE_CYS"/>
    <property type="match status" value="1"/>
</dbReference>
<dbReference type="Pfam" id="PF00656">
    <property type="entry name" value="Peptidase_C14"/>
    <property type="match status" value="1"/>
</dbReference>
<dbReference type="PROSITE" id="PS01121">
    <property type="entry name" value="CASPASE_HIS"/>
    <property type="match status" value="1"/>
</dbReference>
<evidence type="ECO:0000313" key="10">
    <source>
        <dbReference type="EnsemblMetazoa" id="AFUN011116-PA"/>
    </source>
</evidence>
<evidence type="ECO:0000259" key="8">
    <source>
        <dbReference type="PROSITE" id="PS50207"/>
    </source>
</evidence>
<dbReference type="InterPro" id="IPR011600">
    <property type="entry name" value="Pept_C14_caspase"/>
</dbReference>
<keyword evidence="6" id="KW-0865">Zymogen</keyword>
<keyword evidence="2" id="KW-0645">Protease</keyword>
<keyword evidence="4" id="KW-0378">Hydrolase</keyword>
<feature type="domain" description="Caspase family p20" evidence="9">
    <location>
        <begin position="57"/>
        <end position="179"/>
    </location>
</feature>
<dbReference type="PRINTS" id="PR00376">
    <property type="entry name" value="IL1BCENZYME"/>
</dbReference>
<comment type="similarity">
    <text evidence="1 7">Belongs to the peptidase C14A family.</text>
</comment>
<dbReference type="GO" id="GO:0004197">
    <property type="term" value="F:cysteine-type endopeptidase activity"/>
    <property type="evidence" value="ECO:0007669"/>
    <property type="project" value="InterPro"/>
</dbReference>
<keyword evidence="3" id="KW-0053">Apoptosis</keyword>
<dbReference type="InterPro" id="IPR029030">
    <property type="entry name" value="Caspase-like_dom_sf"/>
</dbReference>
<evidence type="ECO:0000256" key="2">
    <source>
        <dbReference type="ARBA" id="ARBA00022670"/>
    </source>
</evidence>
<dbReference type="SMART" id="SM00115">
    <property type="entry name" value="CASc"/>
    <property type="match status" value="1"/>
</dbReference>
<evidence type="ECO:0000256" key="5">
    <source>
        <dbReference type="ARBA" id="ARBA00022807"/>
    </source>
</evidence>
<organism evidence="10">
    <name type="scientific">Anopheles funestus</name>
    <name type="common">African malaria mosquito</name>
    <dbReference type="NCBI Taxonomy" id="62324"/>
    <lineage>
        <taxon>Eukaryota</taxon>
        <taxon>Metazoa</taxon>
        <taxon>Ecdysozoa</taxon>
        <taxon>Arthropoda</taxon>
        <taxon>Hexapoda</taxon>
        <taxon>Insecta</taxon>
        <taxon>Pterygota</taxon>
        <taxon>Neoptera</taxon>
        <taxon>Endopterygota</taxon>
        <taxon>Diptera</taxon>
        <taxon>Nematocera</taxon>
        <taxon>Culicoidea</taxon>
        <taxon>Culicidae</taxon>
        <taxon>Anophelinae</taxon>
        <taxon>Anopheles</taxon>
    </lineage>
</organism>
<dbReference type="InterPro" id="IPR016129">
    <property type="entry name" value="Caspase_his_AS"/>
</dbReference>